<comment type="pathway">
    <text evidence="2">Nitrogen metabolism; nitrate reduction (assimilation).</text>
</comment>
<dbReference type="InterPro" id="IPR035996">
    <property type="entry name" value="4pyrrol_Methylase_sf"/>
</dbReference>
<evidence type="ECO:0000259" key="18">
    <source>
        <dbReference type="Pfam" id="PF00590"/>
    </source>
</evidence>
<comment type="similarity">
    <text evidence="3">Belongs to the nitrite and sulfite reductase 4Fe-4S domain family.</text>
</comment>
<accession>A0AAE0RZS8</accession>
<dbReference type="SUPFAM" id="SSF53790">
    <property type="entry name" value="Tetrapyrrole methylase"/>
    <property type="match status" value="1"/>
</dbReference>
<dbReference type="InterPro" id="IPR006066">
    <property type="entry name" value="NO2/SO3_Rdtase_FeS/sirohaem_BS"/>
</dbReference>
<reference evidence="21" key="2">
    <citation type="journal article" date="2021" name="Genome Biol. Evol.">
        <title>Developing a high-quality reference genome for a parasitic bivalve with doubly uniparental inheritance (Bivalvia: Unionida).</title>
        <authorList>
            <person name="Smith C.H."/>
        </authorList>
    </citation>
    <scope>NUCLEOTIDE SEQUENCE</scope>
    <source>
        <strain evidence="21">CHS0354</strain>
        <tissue evidence="21">Mantle</tissue>
    </source>
</reference>
<dbReference type="InterPro" id="IPR006366">
    <property type="entry name" value="CobA/CysG_C"/>
</dbReference>
<dbReference type="SUPFAM" id="SSF56014">
    <property type="entry name" value="Nitrite and sulphite reductase 4Fe-4S domain-like"/>
    <property type="match status" value="2"/>
</dbReference>
<keyword evidence="12" id="KW-0408">Iron</keyword>
<keyword evidence="14" id="KW-0627">Porphyrin biosynthesis</keyword>
<gene>
    <name evidence="21" type="ORF">CHS0354_024099</name>
</gene>
<dbReference type="Pfam" id="PF03460">
    <property type="entry name" value="NIR_SIR_ferr"/>
    <property type="match status" value="2"/>
</dbReference>
<evidence type="ECO:0000313" key="22">
    <source>
        <dbReference type="Proteomes" id="UP001195483"/>
    </source>
</evidence>
<dbReference type="Gene3D" id="3.30.950.10">
    <property type="entry name" value="Methyltransferase, Cobalt-precorrin-4 Transmethylase, Domain 2"/>
    <property type="match status" value="1"/>
</dbReference>
<reference evidence="21" key="1">
    <citation type="journal article" date="2021" name="Genome Biol. Evol.">
        <title>A High-Quality Reference Genome for a Parasitic Bivalve with Doubly Uniparental Inheritance (Bivalvia: Unionida).</title>
        <authorList>
            <person name="Smith C.H."/>
        </authorList>
    </citation>
    <scope>NUCLEOTIDE SEQUENCE</scope>
    <source>
        <strain evidence="21">CHS0354</strain>
    </source>
</reference>
<evidence type="ECO:0000256" key="15">
    <source>
        <dbReference type="ARBA" id="ARBA00038893"/>
    </source>
</evidence>
<evidence type="ECO:0000256" key="5">
    <source>
        <dbReference type="ARBA" id="ARBA00022485"/>
    </source>
</evidence>
<dbReference type="InterPro" id="IPR005117">
    <property type="entry name" value="NiRdtase/SiRdtase_haem-b_fer"/>
</dbReference>
<dbReference type="PANTHER" id="PTHR32439">
    <property type="entry name" value="FERREDOXIN--NITRITE REDUCTASE, CHLOROPLASTIC"/>
    <property type="match status" value="1"/>
</dbReference>
<feature type="domain" description="Nitrite/sulphite reductase 4Fe-4S" evidence="19">
    <location>
        <begin position="122"/>
        <end position="274"/>
    </location>
</feature>
<dbReference type="Pfam" id="PF00590">
    <property type="entry name" value="TP_methylase"/>
    <property type="match status" value="1"/>
</dbReference>
<evidence type="ECO:0000256" key="3">
    <source>
        <dbReference type="ARBA" id="ARBA00010429"/>
    </source>
</evidence>
<dbReference type="NCBIfam" id="NF004790">
    <property type="entry name" value="PRK06136.1"/>
    <property type="match status" value="1"/>
</dbReference>
<dbReference type="GO" id="GO:0004851">
    <property type="term" value="F:uroporphyrin-III C-methyltransferase activity"/>
    <property type="evidence" value="ECO:0007669"/>
    <property type="project" value="UniProtKB-EC"/>
</dbReference>
<dbReference type="InterPro" id="IPR045854">
    <property type="entry name" value="NO2/SO3_Rdtase_4Fe4S_sf"/>
</dbReference>
<keyword evidence="13" id="KW-0411">Iron-sulfur</keyword>
<sequence>MGIKIEKTVDFKAAKDILELENKIGKFRDGVMGEDDFRKLRLTRGVYGQRQPGVQMVRIKLPYGRMTCSQLLTIADCADKYATGILHATTRQDIQIHYVKLSETPQLWADLESNGITLREACGNTVRNVTASPNAGVDPDEPFDVSPYAHAIYKYFLRNPICQDMGRKIKIALSSSDKDSAFTYMHDIGLIPIIKNSKRGFKIVVGGGLGAQPFMAQTATEWIEEERAIPLIEAFLRVFDRYGERTRRHKARIKFLVNDLGLDQFLRNVQEEMKALKNQLVKVDETEFYKIDLPNADLIPKETPKNRQKFELWKKTNTYEQKQKGYFVACVRVKLGDIDSQTARKLAKIVKTCAGDDIRVTVNQGFMLRFVKDSSMPFLFNLLDELGLGEPGFDSVGDIISCPGTSTCNLGITSSKGVTSVLEEMIQSEYKDLILNSDIKIKISGCMNGCGQHSIANIGFHGSSIKRGGAVLPAMQVLIGGGFNSLGTPSIADKITKVPTKSVPDVVRVILSDYLLNKENGEMFNDYYSRVGKIYYFDMIKKYTDVSSLTDDYFIDWGHEEKFKTEIGVGECAGVMVDLIGSIIEDAEVKLSWAFEAFTSLEYADAIYHAYNVMINGAKALLTLHEKETNTQYGLVTDFDKLFAGTSGFHKQSGIGELLIIGAGPGDPELLTIKAVNALKRADVVLYDSLCHPDLLAYCPLHAIKVLVGKRHGSQKTSQHEINRLIIDYAKKYSVIARLKGGDPFVFGRVTEELDAALSANLNVEIFPGLSSCLVAPALEFIPITMRHKAEGFFVVTATNANCQLPPTLSKALTAEVPIVILMGFHKINEIVKTAMTVQSNDLPIAVIQNTSLPNSICVLGTLSTIEHEVKLAKLGSPAIIIIGDVVRESKKYLHLNTRSHNTP</sequence>
<dbReference type="InterPro" id="IPR036136">
    <property type="entry name" value="Nit/Sulf_reduc_fer-like_dom_sf"/>
</dbReference>
<dbReference type="InterPro" id="IPR000878">
    <property type="entry name" value="4pyrrol_Mease"/>
</dbReference>
<dbReference type="Pfam" id="PF01077">
    <property type="entry name" value="NIR_SIR"/>
    <property type="match status" value="2"/>
</dbReference>
<evidence type="ECO:0000256" key="10">
    <source>
        <dbReference type="ARBA" id="ARBA00022723"/>
    </source>
</evidence>
<dbReference type="NCBIfam" id="TIGR01469">
    <property type="entry name" value="cobA_cysG_Cterm"/>
    <property type="match status" value="1"/>
</dbReference>
<keyword evidence="8" id="KW-0808">Transferase</keyword>
<feature type="domain" description="Nitrite/Sulfite reductase ferredoxin-like" evidence="20">
    <location>
        <begin position="47"/>
        <end position="113"/>
    </location>
</feature>
<comment type="caution">
    <text evidence="21">The sequence shown here is derived from an EMBL/GenBank/DDBJ whole genome shotgun (WGS) entry which is preliminary data.</text>
</comment>
<comment type="cofactor">
    <cofactor evidence="1">
        <name>siroheme</name>
        <dbReference type="ChEBI" id="CHEBI:60052"/>
    </cofactor>
</comment>
<evidence type="ECO:0000256" key="12">
    <source>
        <dbReference type="ARBA" id="ARBA00023004"/>
    </source>
</evidence>
<dbReference type="PANTHER" id="PTHR32439:SF9">
    <property type="entry name" value="BLR3264 PROTEIN"/>
    <property type="match status" value="1"/>
</dbReference>
<keyword evidence="9" id="KW-0949">S-adenosyl-L-methionine</keyword>
<keyword evidence="11" id="KW-0560">Oxidoreductase</keyword>
<feature type="domain" description="Tetrapyrrole methylase" evidence="18">
    <location>
        <begin position="658"/>
        <end position="866"/>
    </location>
</feature>
<evidence type="ECO:0000259" key="19">
    <source>
        <dbReference type="Pfam" id="PF01077"/>
    </source>
</evidence>
<evidence type="ECO:0000256" key="9">
    <source>
        <dbReference type="ARBA" id="ARBA00022691"/>
    </source>
</evidence>
<dbReference type="FunFam" id="3.40.1010.10:FF:000001">
    <property type="entry name" value="Siroheme synthase"/>
    <property type="match status" value="1"/>
</dbReference>
<dbReference type="AlphaFoldDB" id="A0AAE0RZS8"/>
<evidence type="ECO:0000313" key="21">
    <source>
        <dbReference type="EMBL" id="KAK3582545.1"/>
    </source>
</evidence>
<evidence type="ECO:0000256" key="11">
    <source>
        <dbReference type="ARBA" id="ARBA00023002"/>
    </source>
</evidence>
<dbReference type="EC" id="1.7.7.1" evidence="15"/>
<keyword evidence="7" id="KW-0349">Heme</keyword>
<dbReference type="Proteomes" id="UP001195483">
    <property type="component" value="Unassembled WGS sequence"/>
</dbReference>
<proteinExistence type="inferred from homology"/>
<evidence type="ECO:0000256" key="17">
    <source>
        <dbReference type="ARBA" id="ARBA00048538"/>
    </source>
</evidence>
<dbReference type="InterPro" id="IPR006067">
    <property type="entry name" value="NO2/SO3_Rdtase_4Fe4S_dom"/>
</dbReference>
<evidence type="ECO:0000256" key="2">
    <source>
        <dbReference type="ARBA" id="ARBA00005096"/>
    </source>
</evidence>
<evidence type="ECO:0000256" key="13">
    <source>
        <dbReference type="ARBA" id="ARBA00023014"/>
    </source>
</evidence>
<dbReference type="PRINTS" id="PR00397">
    <property type="entry name" value="SIROHAEM"/>
</dbReference>
<comment type="catalytic activity">
    <reaction evidence="17">
        <text>6 oxidized [2Fe-2S]-[ferredoxin] + NH4(+) + 2 H2O = nitrite + 6 reduced [2Fe-2S]-[ferredoxin] + 8 H(+)</text>
        <dbReference type="Rhea" id="RHEA:18041"/>
        <dbReference type="Rhea" id="RHEA-COMP:10000"/>
        <dbReference type="Rhea" id="RHEA-COMP:10001"/>
        <dbReference type="ChEBI" id="CHEBI:15377"/>
        <dbReference type="ChEBI" id="CHEBI:15378"/>
        <dbReference type="ChEBI" id="CHEBI:16301"/>
        <dbReference type="ChEBI" id="CHEBI:28938"/>
        <dbReference type="ChEBI" id="CHEBI:33737"/>
        <dbReference type="ChEBI" id="CHEBI:33738"/>
        <dbReference type="EC" id="1.7.7.1"/>
    </reaction>
</comment>
<protein>
    <recommendedName>
        <fullName evidence="16">Ferredoxin--nitrite reductase, chloroplastic</fullName>
        <ecNumber evidence="15">1.7.7.1</ecNumber>
        <ecNumber evidence="4">2.1.1.107</ecNumber>
    </recommendedName>
</protein>
<dbReference type="InterPro" id="IPR014776">
    <property type="entry name" value="4pyrrole_Mease_sub2"/>
</dbReference>
<evidence type="ECO:0000256" key="6">
    <source>
        <dbReference type="ARBA" id="ARBA00022603"/>
    </source>
</evidence>
<dbReference type="GO" id="GO:0048307">
    <property type="term" value="F:ferredoxin-nitrite reductase activity"/>
    <property type="evidence" value="ECO:0007669"/>
    <property type="project" value="UniProtKB-EC"/>
</dbReference>
<keyword evidence="22" id="KW-1185">Reference proteome</keyword>
<dbReference type="Gene3D" id="3.40.1010.10">
    <property type="entry name" value="Cobalt-precorrin-4 Transmethylase, Domain 1"/>
    <property type="match status" value="1"/>
</dbReference>
<keyword evidence="10" id="KW-0479">Metal-binding</keyword>
<dbReference type="CDD" id="cd11642">
    <property type="entry name" value="SUMT"/>
    <property type="match status" value="1"/>
</dbReference>
<keyword evidence="5" id="KW-0004">4Fe-4S</keyword>
<dbReference type="GO" id="GO:0046872">
    <property type="term" value="F:metal ion binding"/>
    <property type="evidence" value="ECO:0007669"/>
    <property type="project" value="UniProtKB-KW"/>
</dbReference>
<dbReference type="GO" id="GO:0019354">
    <property type="term" value="P:siroheme biosynthetic process"/>
    <property type="evidence" value="ECO:0007669"/>
    <property type="project" value="InterPro"/>
</dbReference>
<dbReference type="InterPro" id="IPR003043">
    <property type="entry name" value="Uropor_MeTrfase_CS"/>
</dbReference>
<evidence type="ECO:0000256" key="7">
    <source>
        <dbReference type="ARBA" id="ARBA00022617"/>
    </source>
</evidence>
<dbReference type="PROSITE" id="PS00839">
    <property type="entry name" value="SUMT_1"/>
    <property type="match status" value="1"/>
</dbReference>
<evidence type="ECO:0000259" key="20">
    <source>
        <dbReference type="Pfam" id="PF03460"/>
    </source>
</evidence>
<dbReference type="InterPro" id="IPR051329">
    <property type="entry name" value="NIR_SIR_4Fe-4S"/>
</dbReference>
<evidence type="ECO:0000256" key="8">
    <source>
        <dbReference type="ARBA" id="ARBA00022679"/>
    </source>
</evidence>
<evidence type="ECO:0000256" key="14">
    <source>
        <dbReference type="ARBA" id="ARBA00023244"/>
    </source>
</evidence>
<name>A0AAE0RZS8_9BIVA</name>
<dbReference type="Gene3D" id="3.90.480.10">
    <property type="entry name" value="Sulfite Reductase Hemoprotein,Domain 2"/>
    <property type="match status" value="1"/>
</dbReference>
<dbReference type="GO" id="GO:0032259">
    <property type="term" value="P:methylation"/>
    <property type="evidence" value="ECO:0007669"/>
    <property type="project" value="UniProtKB-KW"/>
</dbReference>
<dbReference type="InterPro" id="IPR014777">
    <property type="entry name" value="4pyrrole_Mease_sub1"/>
</dbReference>
<evidence type="ECO:0000256" key="1">
    <source>
        <dbReference type="ARBA" id="ARBA00001929"/>
    </source>
</evidence>
<feature type="domain" description="Nitrite/Sulfite reductase ferredoxin-like" evidence="20">
    <location>
        <begin position="319"/>
        <end position="385"/>
    </location>
</feature>
<reference evidence="21" key="3">
    <citation type="submission" date="2023-05" db="EMBL/GenBank/DDBJ databases">
        <authorList>
            <person name="Smith C.H."/>
        </authorList>
    </citation>
    <scope>NUCLEOTIDE SEQUENCE</scope>
    <source>
        <strain evidence="21">CHS0354</strain>
        <tissue evidence="21">Mantle</tissue>
    </source>
</reference>
<dbReference type="Gene3D" id="3.30.413.10">
    <property type="entry name" value="Sulfite Reductase Hemoprotein, domain 1"/>
    <property type="match status" value="2"/>
</dbReference>
<feature type="domain" description="Nitrite/sulphite reductase 4Fe-4S" evidence="19">
    <location>
        <begin position="394"/>
        <end position="532"/>
    </location>
</feature>
<dbReference type="SUPFAM" id="SSF55124">
    <property type="entry name" value="Nitrite/Sulfite reductase N-terminal domain-like"/>
    <property type="match status" value="2"/>
</dbReference>
<dbReference type="GO" id="GO:0051539">
    <property type="term" value="F:4 iron, 4 sulfur cluster binding"/>
    <property type="evidence" value="ECO:0007669"/>
    <property type="project" value="UniProtKB-KW"/>
</dbReference>
<dbReference type="EMBL" id="JAEAOA010001427">
    <property type="protein sequence ID" value="KAK3582545.1"/>
    <property type="molecule type" value="Genomic_DNA"/>
</dbReference>
<keyword evidence="6" id="KW-0489">Methyltransferase</keyword>
<evidence type="ECO:0000256" key="16">
    <source>
        <dbReference type="ARBA" id="ARBA00040459"/>
    </source>
</evidence>
<dbReference type="EC" id="2.1.1.107" evidence="4"/>
<evidence type="ECO:0000256" key="4">
    <source>
        <dbReference type="ARBA" id="ARBA00012162"/>
    </source>
</evidence>
<dbReference type="GO" id="GO:0020037">
    <property type="term" value="F:heme binding"/>
    <property type="evidence" value="ECO:0007669"/>
    <property type="project" value="InterPro"/>
</dbReference>
<organism evidence="21 22">
    <name type="scientific">Potamilus streckersoni</name>
    <dbReference type="NCBI Taxonomy" id="2493646"/>
    <lineage>
        <taxon>Eukaryota</taxon>
        <taxon>Metazoa</taxon>
        <taxon>Spiralia</taxon>
        <taxon>Lophotrochozoa</taxon>
        <taxon>Mollusca</taxon>
        <taxon>Bivalvia</taxon>
        <taxon>Autobranchia</taxon>
        <taxon>Heteroconchia</taxon>
        <taxon>Palaeoheterodonta</taxon>
        <taxon>Unionida</taxon>
        <taxon>Unionoidea</taxon>
        <taxon>Unionidae</taxon>
        <taxon>Ambleminae</taxon>
        <taxon>Lampsilini</taxon>
        <taxon>Potamilus</taxon>
    </lineage>
</organism>